<keyword evidence="1" id="KW-0808">Transferase</keyword>
<dbReference type="PANTHER" id="PTHR39741:SF18">
    <property type="entry name" value="F-BOX DOMAIN CONTAINING PROTEIN, EXPRESSED"/>
    <property type="match status" value="1"/>
</dbReference>
<dbReference type="PANTHER" id="PTHR39741">
    <property type="entry name" value="F-BOX DOMAIN CONTAINING PROTEIN, EXPRESSED"/>
    <property type="match status" value="1"/>
</dbReference>
<feature type="compositionally biased region" description="Gly residues" evidence="6">
    <location>
        <begin position="8"/>
        <end position="18"/>
    </location>
</feature>
<proteinExistence type="predicted"/>
<feature type="region of interest" description="Disordered" evidence="6">
    <location>
        <begin position="1"/>
        <end position="55"/>
    </location>
</feature>
<reference evidence="8" key="1">
    <citation type="submission" date="2023-07" db="EMBL/GenBank/DDBJ databases">
        <title>A chromosome-level genome assembly of Lolium multiflorum.</title>
        <authorList>
            <person name="Chen Y."/>
            <person name="Copetti D."/>
            <person name="Kolliker R."/>
            <person name="Studer B."/>
        </authorList>
    </citation>
    <scope>NUCLEOTIDE SEQUENCE</scope>
    <source>
        <strain evidence="8">02402/16</strain>
        <tissue evidence="8">Leaf</tissue>
    </source>
</reference>
<feature type="region of interest" description="Disordered" evidence="6">
    <location>
        <begin position="461"/>
        <end position="481"/>
    </location>
</feature>
<dbReference type="FunFam" id="1.10.510.10:FF:000870">
    <property type="entry name" value="OSJNBa0016N04.16-like protein"/>
    <property type="match status" value="1"/>
</dbReference>
<protein>
    <recommendedName>
        <fullName evidence="7">Protein kinase domain-containing protein</fullName>
    </recommendedName>
</protein>
<dbReference type="InterPro" id="IPR055336">
    <property type="entry name" value="At4g00755-like"/>
</dbReference>
<keyword evidence="9" id="KW-1185">Reference proteome</keyword>
<dbReference type="EMBL" id="JAUUTY010000002">
    <property type="protein sequence ID" value="KAK1680103.1"/>
    <property type="molecule type" value="Genomic_DNA"/>
</dbReference>
<dbReference type="InterPro" id="IPR011009">
    <property type="entry name" value="Kinase-like_dom_sf"/>
</dbReference>
<dbReference type="PROSITE" id="PS50011">
    <property type="entry name" value="PROTEIN_KINASE_DOM"/>
    <property type="match status" value="1"/>
</dbReference>
<dbReference type="InterPro" id="IPR017441">
    <property type="entry name" value="Protein_kinase_ATP_BS"/>
</dbReference>
<comment type="caution">
    <text evidence="8">The sequence shown here is derived from an EMBL/GenBank/DDBJ whole genome shotgun (WGS) entry which is preliminary data.</text>
</comment>
<feature type="binding site" evidence="5">
    <location>
        <position position="145"/>
    </location>
    <ligand>
        <name>ATP</name>
        <dbReference type="ChEBI" id="CHEBI:30616"/>
    </ligand>
</feature>
<evidence type="ECO:0000256" key="6">
    <source>
        <dbReference type="SAM" id="MobiDB-lite"/>
    </source>
</evidence>
<dbReference type="PROSITE" id="PS00108">
    <property type="entry name" value="PROTEIN_KINASE_ST"/>
    <property type="match status" value="1"/>
</dbReference>
<evidence type="ECO:0000256" key="3">
    <source>
        <dbReference type="ARBA" id="ARBA00022777"/>
    </source>
</evidence>
<dbReference type="AlphaFoldDB" id="A0AAD8WVX6"/>
<evidence type="ECO:0000256" key="1">
    <source>
        <dbReference type="ARBA" id="ARBA00022679"/>
    </source>
</evidence>
<feature type="compositionally biased region" description="Basic and acidic residues" evidence="6">
    <location>
        <begin position="25"/>
        <end position="40"/>
    </location>
</feature>
<evidence type="ECO:0000313" key="8">
    <source>
        <dbReference type="EMBL" id="KAK1680103.1"/>
    </source>
</evidence>
<evidence type="ECO:0000259" key="7">
    <source>
        <dbReference type="PROSITE" id="PS50011"/>
    </source>
</evidence>
<dbReference type="InterPro" id="IPR008271">
    <property type="entry name" value="Ser/Thr_kinase_AS"/>
</dbReference>
<dbReference type="GO" id="GO:0005524">
    <property type="term" value="F:ATP binding"/>
    <property type="evidence" value="ECO:0007669"/>
    <property type="project" value="UniProtKB-UniRule"/>
</dbReference>
<dbReference type="Pfam" id="PF00069">
    <property type="entry name" value="Pkinase"/>
    <property type="match status" value="1"/>
</dbReference>
<dbReference type="SMART" id="SM00220">
    <property type="entry name" value="S_TKc"/>
    <property type="match status" value="1"/>
</dbReference>
<evidence type="ECO:0000256" key="5">
    <source>
        <dbReference type="PROSITE-ProRule" id="PRU10141"/>
    </source>
</evidence>
<evidence type="ECO:0000256" key="2">
    <source>
        <dbReference type="ARBA" id="ARBA00022741"/>
    </source>
</evidence>
<organism evidence="8 9">
    <name type="scientific">Lolium multiflorum</name>
    <name type="common">Italian ryegrass</name>
    <name type="synonym">Lolium perenne subsp. multiflorum</name>
    <dbReference type="NCBI Taxonomy" id="4521"/>
    <lineage>
        <taxon>Eukaryota</taxon>
        <taxon>Viridiplantae</taxon>
        <taxon>Streptophyta</taxon>
        <taxon>Embryophyta</taxon>
        <taxon>Tracheophyta</taxon>
        <taxon>Spermatophyta</taxon>
        <taxon>Magnoliopsida</taxon>
        <taxon>Liliopsida</taxon>
        <taxon>Poales</taxon>
        <taxon>Poaceae</taxon>
        <taxon>BOP clade</taxon>
        <taxon>Pooideae</taxon>
        <taxon>Poodae</taxon>
        <taxon>Poeae</taxon>
        <taxon>Poeae Chloroplast Group 2 (Poeae type)</taxon>
        <taxon>Loliodinae</taxon>
        <taxon>Loliinae</taxon>
        <taxon>Lolium</taxon>
    </lineage>
</organism>
<feature type="domain" description="Protein kinase" evidence="7">
    <location>
        <begin position="117"/>
        <end position="405"/>
    </location>
</feature>
<dbReference type="Proteomes" id="UP001231189">
    <property type="component" value="Unassembled WGS sequence"/>
</dbReference>
<gene>
    <name evidence="8" type="ORF">QYE76_040951</name>
</gene>
<accession>A0AAD8WVX6</accession>
<evidence type="ECO:0000313" key="9">
    <source>
        <dbReference type="Proteomes" id="UP001231189"/>
    </source>
</evidence>
<dbReference type="InterPro" id="IPR000719">
    <property type="entry name" value="Prot_kinase_dom"/>
</dbReference>
<sequence length="1278" mass="143416">MMNWKQTSGGGPGRGTGLSQGAVDAHGRDDSLGTQGEDHPAAGQGSTPPAERLQRRHSHAYLQQVPVRLQAVFGGGDPEKKDFVYRSISIDNELHHSTSDEPMKLTYDKIKEITNGLDKEQIVGIGAFGTVYKGVYENGEEIAVKILRNMSGFDCKEFLKEFRNLRSLKHENVVELVGFCNEMEEVLTEHEGKQVLATKIHTALCFQYVNNGSLQKHISDESTGLNWPERYKIIKGICQGLKYLREGLESPVLHLDLKPDNILLDQEMVPKIADFGLSRLLGEENTRRTISSVGTLGYLPPEYIELQVISEAFDIFSLGVIITKIVTGHEGYNNIADMTPTKFVKQIHDKWRKRLVKILKPRPLEVYCHQVKKCVEIALGCIRRNRQDRPTIQLILSTLLETEMMVQNLGADQFVDQGSIVTGRCIPDKQLPVIADQFSKTQCQRVCPEVSTFTHVEVCRSSSGSRTNHDNDDVSSSTTANSLGRDHAVYTHLARGLLSPYLARDCITQCIGASSTDSFPRETIKNTLEPVDRVGMRPSYWSSRGHRDTAGHEYLLYRLQADLCLVDKVKVQPFKAFFQGGNQVYSAKCIRFQMGYPRSPLQPETLVCDDNEGQLIDDRNYVWTYTSPEFPMLQQNMLQSFKLPRPVLCIGGVVKVELLGGVEKQASDGLYYICMSHVQIMGMPLSRELGVVPGVKGVVLTYYPVLVYPVLDDMCSKTQCLRVCPEVSIFDHVEMCGNRSPSQAHHDQDDVLSSTRAERLDTDNIVYTHLALDLLTPYTTRDCIIQCIGASSTDSFPRETINNTLEPVDCLEMRPSYWSSRGHRLPVAQECLIYRLQADLCLVDEVKVQPFKAFFQGGNPIYSAKCIRFKMGYPRSPLRPETLVSGENEGQLIDDGNYVWTYTSPEFPMLQQNMLQSFKLPHPVLCIGGVVKVELLGGVEKQVSDGLYYICMSHVQIMGMPLSRELGVVPGVKGVVLTYYPDLVYPVLDDMCSKTQCLRVCPEVSIFDHVEMCGNRSPSQAHHDQDDVLSSTRAERLDTDNIVYTHLALDLLTPYTARDCIIQCIGASSTDSFPRETINNTLEPVDCLEMRPSYWSSRGHRLPVAQECLIYRLQADLCLVDEVKVQPFKAFFQGGNPIYSAKCIRFKMGYPRSPLRPETLVSGENEGQLIDDGNYVWTYTSPEFPMLQKNILQSFKLPRPTLCIGGVVKIELVGGVQQQKLDGLYYICMSFVQIMGKPLSRELGVAPRGKGVVLSYYPDLGHRRLQGFTSRFSLSGMT</sequence>
<evidence type="ECO:0000256" key="4">
    <source>
        <dbReference type="ARBA" id="ARBA00022840"/>
    </source>
</evidence>
<dbReference type="PROSITE" id="PS00107">
    <property type="entry name" value="PROTEIN_KINASE_ATP"/>
    <property type="match status" value="1"/>
</dbReference>
<dbReference type="GO" id="GO:0004672">
    <property type="term" value="F:protein kinase activity"/>
    <property type="evidence" value="ECO:0007669"/>
    <property type="project" value="InterPro"/>
</dbReference>
<keyword evidence="3" id="KW-0418">Kinase</keyword>
<keyword evidence="4 5" id="KW-0067">ATP-binding</keyword>
<dbReference type="Gene3D" id="1.10.510.10">
    <property type="entry name" value="Transferase(Phosphotransferase) domain 1"/>
    <property type="match status" value="1"/>
</dbReference>
<keyword evidence="2 5" id="KW-0547">Nucleotide-binding</keyword>
<dbReference type="SUPFAM" id="SSF56112">
    <property type="entry name" value="Protein kinase-like (PK-like)"/>
    <property type="match status" value="1"/>
</dbReference>
<name>A0AAD8WVX6_LOLMU</name>
<dbReference type="Gene3D" id="3.30.200.20">
    <property type="entry name" value="Phosphorylase Kinase, domain 1"/>
    <property type="match status" value="1"/>
</dbReference>